<protein>
    <submittedName>
        <fullName evidence="1">Uncharacterized protein</fullName>
    </submittedName>
</protein>
<name>A0AAN5LC56_KLEOX</name>
<comment type="caution">
    <text evidence="1">The sequence shown here is derived from an EMBL/GenBank/DDBJ whole genome shotgun (WGS) entry which is preliminary data.</text>
</comment>
<reference evidence="1" key="1">
    <citation type="journal article" date="2018" name="Genome Biol.">
        <title>SKESA: strategic k-mer extension for scrupulous assemblies.</title>
        <authorList>
            <person name="Souvorov A."/>
            <person name="Agarwala R."/>
            <person name="Lipman D.J."/>
        </authorList>
    </citation>
    <scope>NUCLEOTIDE SEQUENCE</scope>
    <source>
        <strain evidence="1">R404</strain>
    </source>
</reference>
<sequence length="233" mass="24254">MWKKVTLSLKGTPAPVTCSLCAAHPWDAVTGHVTPDGCYLSPVNAVTHLAGLLGGVENTHDVVVLMVCADDMTGFIKQLDAVAQVLPVPVLTQTLRRARTQLTQAVTRMQIPAALSGGLPAPQPLIVSTLQKAVSGQSALAAMQSTGPGGLDSIRSALANFKQQRRDILNTLTSELAGTGSLSADVHAFVMRGNVAQARADLLKAIPVPSSSLTLALMLTGDLTTVTGWLSET</sequence>
<gene>
    <name evidence="1" type="ORF">I8Y21_004470</name>
</gene>
<evidence type="ECO:0000313" key="2">
    <source>
        <dbReference type="Proteomes" id="UP000856143"/>
    </source>
</evidence>
<reference evidence="1" key="2">
    <citation type="submission" date="2020-11" db="EMBL/GenBank/DDBJ databases">
        <authorList>
            <consortium name="NCBI Pathogen Detection Project"/>
        </authorList>
    </citation>
    <scope>NUCLEOTIDE SEQUENCE</scope>
    <source>
        <strain evidence="1">R404</strain>
    </source>
</reference>
<evidence type="ECO:0000313" key="1">
    <source>
        <dbReference type="EMBL" id="HAT1683714.1"/>
    </source>
</evidence>
<organism evidence="1 2">
    <name type="scientific">Klebsiella oxytoca</name>
    <dbReference type="NCBI Taxonomy" id="571"/>
    <lineage>
        <taxon>Bacteria</taxon>
        <taxon>Pseudomonadati</taxon>
        <taxon>Pseudomonadota</taxon>
        <taxon>Gammaproteobacteria</taxon>
        <taxon>Enterobacterales</taxon>
        <taxon>Enterobacteriaceae</taxon>
        <taxon>Klebsiella/Raoultella group</taxon>
        <taxon>Klebsiella</taxon>
    </lineage>
</organism>
<accession>A0AAN5LC56</accession>
<dbReference type="EMBL" id="DACSEO010000071">
    <property type="protein sequence ID" value="HAT1683714.1"/>
    <property type="molecule type" value="Genomic_DNA"/>
</dbReference>
<dbReference type="Proteomes" id="UP000856143">
    <property type="component" value="Unassembled WGS sequence"/>
</dbReference>
<dbReference type="AlphaFoldDB" id="A0AAN5LC56"/>
<proteinExistence type="predicted"/>